<sequence>MTHTQPRYAFVCPKLKTLAVDHQGQLIHLESHCKNELSELAALAIDKAVKQNTRVLLLDRETNKQLDFYSFLMV</sequence>
<reference evidence="1 2" key="1">
    <citation type="submission" date="2018-12" db="EMBL/GenBank/DDBJ databases">
        <title>Vibrio sp. isolated from China Sea.</title>
        <authorList>
            <person name="Li Y."/>
        </authorList>
    </citation>
    <scope>NUCLEOTIDE SEQUENCE [LARGE SCALE GENOMIC DNA]</scope>
    <source>
        <strain evidence="1 2">BEI207</strain>
    </source>
</reference>
<dbReference type="RefSeq" id="WP_126574789.1">
    <property type="nucleotide sequence ID" value="NZ_RXZH01000005.1"/>
</dbReference>
<keyword evidence="2" id="KW-1185">Reference proteome</keyword>
<gene>
    <name evidence="1" type="ORF">EJ063_13445</name>
</gene>
<dbReference type="Proteomes" id="UP000268973">
    <property type="component" value="Unassembled WGS sequence"/>
</dbReference>
<proteinExistence type="predicted"/>
<dbReference type="AlphaFoldDB" id="A0A3S0MN38"/>
<comment type="caution">
    <text evidence="1">The sequence shown here is derived from an EMBL/GenBank/DDBJ whole genome shotgun (WGS) entry which is preliminary data.</text>
</comment>
<evidence type="ECO:0000313" key="1">
    <source>
        <dbReference type="EMBL" id="RTZ15455.1"/>
    </source>
</evidence>
<accession>A0A3S0MN38</accession>
<dbReference type="OrthoDB" id="5902478at2"/>
<evidence type="ECO:0000313" key="2">
    <source>
        <dbReference type="Proteomes" id="UP000268973"/>
    </source>
</evidence>
<protein>
    <submittedName>
        <fullName evidence="1">Uncharacterized protein</fullName>
    </submittedName>
</protein>
<organism evidence="1 2">
    <name type="scientific">Vibrio aquaticus</name>
    <dbReference type="NCBI Taxonomy" id="2496559"/>
    <lineage>
        <taxon>Bacteria</taxon>
        <taxon>Pseudomonadati</taxon>
        <taxon>Pseudomonadota</taxon>
        <taxon>Gammaproteobacteria</taxon>
        <taxon>Vibrionales</taxon>
        <taxon>Vibrionaceae</taxon>
        <taxon>Vibrio</taxon>
    </lineage>
</organism>
<dbReference type="EMBL" id="RXZH01000005">
    <property type="protein sequence ID" value="RTZ15455.1"/>
    <property type="molecule type" value="Genomic_DNA"/>
</dbReference>
<name>A0A3S0MN38_9VIBR</name>